<gene>
    <name evidence="2" type="ORF">EIO64_15475</name>
</gene>
<dbReference type="Proteomes" id="UP000298642">
    <property type="component" value="Chromosome"/>
</dbReference>
<feature type="domain" description="Endoribonuclease L-PSP/chorismate mutase-like" evidence="1">
    <location>
        <begin position="9"/>
        <end position="139"/>
    </location>
</feature>
<dbReference type="KEGG" id="obj:EIO64_15475"/>
<dbReference type="Gene3D" id="3.30.1330.40">
    <property type="entry name" value="RutC-like"/>
    <property type="match status" value="1"/>
</dbReference>
<dbReference type="PANTHER" id="PTHR43760:SF1">
    <property type="entry name" value="ENDORIBONUCLEASE L-PSP_CHORISMATE MUTASE-LIKE DOMAIN-CONTAINING PROTEIN"/>
    <property type="match status" value="1"/>
</dbReference>
<accession>A0A4D7ASD7</accession>
<reference evidence="3" key="1">
    <citation type="submission" date="2018-12" db="EMBL/GenBank/DDBJ databases">
        <title>Dusodibacter welbiota gen. nov., sp. nov., isolated from human faeces and emended description of the Oscillibacter genus.</title>
        <authorList>
            <person name="Le Roy T."/>
            <person name="Van der Smissen P."/>
            <person name="Delzenne N."/>
            <person name="Muccioli G."/>
            <person name="Collet J.F."/>
            <person name="Cani P.D."/>
        </authorList>
    </citation>
    <scope>NUCLEOTIDE SEQUENCE [LARGE SCALE GENOMIC DNA]</scope>
    <source>
        <strain evidence="3">J115</strain>
    </source>
</reference>
<proteinExistence type="predicted"/>
<dbReference type="Pfam" id="PF14588">
    <property type="entry name" value="YjgF_endoribonc"/>
    <property type="match status" value="1"/>
</dbReference>
<evidence type="ECO:0000313" key="3">
    <source>
        <dbReference type="Proteomes" id="UP000298642"/>
    </source>
</evidence>
<evidence type="ECO:0000313" key="2">
    <source>
        <dbReference type="EMBL" id="QCI60438.1"/>
    </source>
</evidence>
<organism evidence="2 3">
    <name type="scientific">Dysosmobacter welbionis</name>
    <dbReference type="NCBI Taxonomy" id="2093857"/>
    <lineage>
        <taxon>Bacteria</taxon>
        <taxon>Bacillati</taxon>
        <taxon>Bacillota</taxon>
        <taxon>Clostridia</taxon>
        <taxon>Eubacteriales</taxon>
        <taxon>Oscillospiraceae</taxon>
        <taxon>Dysosmobacter</taxon>
    </lineage>
</organism>
<name>A0A4D7ASD7_9FIRM</name>
<dbReference type="InterPro" id="IPR013813">
    <property type="entry name" value="Endoribo_LPSP/chorism_mut-like"/>
</dbReference>
<dbReference type="CDD" id="cd02199">
    <property type="entry name" value="YjgF_YER057c_UK114_like_1"/>
    <property type="match status" value="1"/>
</dbReference>
<dbReference type="SUPFAM" id="SSF55298">
    <property type="entry name" value="YjgF-like"/>
    <property type="match status" value="1"/>
</dbReference>
<dbReference type="RefSeq" id="WP_025543718.1">
    <property type="nucleotide sequence ID" value="NZ_CP034413.3"/>
</dbReference>
<protein>
    <submittedName>
        <fullName evidence="2">RidA family protein</fullName>
    </submittedName>
</protein>
<dbReference type="InterPro" id="IPR035959">
    <property type="entry name" value="RutC-like_sf"/>
</dbReference>
<dbReference type="PANTHER" id="PTHR43760">
    <property type="entry name" value="ENDORIBONUCLEASE-RELATED"/>
    <property type="match status" value="1"/>
</dbReference>
<evidence type="ECO:0000259" key="1">
    <source>
        <dbReference type="Pfam" id="PF14588"/>
    </source>
</evidence>
<keyword evidence="3" id="KW-1185">Reference proteome</keyword>
<dbReference type="EMBL" id="CP034413">
    <property type="protein sequence ID" value="QCI60438.1"/>
    <property type="molecule type" value="Genomic_DNA"/>
</dbReference>
<dbReference type="AlphaFoldDB" id="A0A4D7ASD7"/>
<sequence length="153" mass="16204">MSVYENLKEHGIELPKQLAAAGLYKPVNQAGNLVFISGQGSMVDDTKITGRVGADLSVEEGAAAARICAINTLAALEAYLGDLNRVKRCVKILGFVASTDDFHEQAQVINSASQVFIDAFGEEGRHARSAIGSNALPLGLAVEVESIFEIEEA</sequence>